<evidence type="ECO:0000256" key="1">
    <source>
        <dbReference type="ARBA" id="ARBA00004123"/>
    </source>
</evidence>
<dbReference type="Proteomes" id="UP000001357">
    <property type="component" value="Unassembled WGS sequence"/>
</dbReference>
<dbReference type="SUPFAM" id="SSF52540">
    <property type="entry name" value="P-loop containing nucleoside triphosphate hydrolases"/>
    <property type="match status" value="2"/>
</dbReference>
<dbReference type="SMART" id="SM00490">
    <property type="entry name" value="HELICc"/>
    <property type="match status" value="1"/>
</dbReference>
<evidence type="ECO:0000256" key="2">
    <source>
        <dbReference type="ARBA" id="ARBA00022741"/>
    </source>
</evidence>
<name>A9UQT1_MONBE</name>
<dbReference type="PROSITE" id="PS51194">
    <property type="entry name" value="HELICASE_CTER"/>
    <property type="match status" value="1"/>
</dbReference>
<keyword evidence="6 10" id="KW-0238">DNA-binding</keyword>
<dbReference type="GO" id="GO:0016787">
    <property type="term" value="F:hydrolase activity"/>
    <property type="evidence" value="ECO:0007669"/>
    <property type="project" value="UniProtKB-KW"/>
</dbReference>
<evidence type="ECO:0000259" key="12">
    <source>
        <dbReference type="PROSITE" id="PS51194"/>
    </source>
</evidence>
<dbReference type="SMART" id="SM00487">
    <property type="entry name" value="DEXDc"/>
    <property type="match status" value="1"/>
</dbReference>
<dbReference type="GO" id="GO:0006281">
    <property type="term" value="P:DNA repair"/>
    <property type="evidence" value="ECO:0007669"/>
    <property type="project" value="UniProtKB-UniRule"/>
</dbReference>
<dbReference type="EMBL" id="CH991543">
    <property type="protein sequence ID" value="EDQ93100.1"/>
    <property type="molecule type" value="Genomic_DNA"/>
</dbReference>
<feature type="non-terminal residue" evidence="13">
    <location>
        <position position="470"/>
    </location>
</feature>
<evidence type="ECO:0000256" key="5">
    <source>
        <dbReference type="ARBA" id="ARBA00023015"/>
    </source>
</evidence>
<evidence type="ECO:0000256" key="6">
    <source>
        <dbReference type="ARBA" id="ARBA00023125"/>
    </source>
</evidence>
<dbReference type="Gene3D" id="3.40.50.10810">
    <property type="entry name" value="Tandem AAA-ATPase domain"/>
    <property type="match status" value="1"/>
</dbReference>
<comment type="domain">
    <text evidence="10">The DBINO region is involved in binding to DNA.</text>
</comment>
<dbReference type="GeneID" id="5888142"/>
<dbReference type="RefSeq" id="XP_001742862.1">
    <property type="nucleotide sequence ID" value="XM_001742810.1"/>
</dbReference>
<dbReference type="Pfam" id="PF00176">
    <property type="entry name" value="SNF2-rel_dom"/>
    <property type="match status" value="1"/>
</dbReference>
<keyword evidence="14" id="KW-1185">Reference proteome</keyword>
<evidence type="ECO:0000256" key="4">
    <source>
        <dbReference type="ARBA" id="ARBA00022840"/>
    </source>
</evidence>
<dbReference type="eggNOG" id="KOG0385">
    <property type="taxonomic scope" value="Eukaryota"/>
</dbReference>
<evidence type="ECO:0000256" key="3">
    <source>
        <dbReference type="ARBA" id="ARBA00022801"/>
    </source>
</evidence>
<dbReference type="InterPro" id="IPR050520">
    <property type="entry name" value="INO80/SWR1_helicase"/>
</dbReference>
<keyword evidence="2" id="KW-0547">Nucleotide-binding</keyword>
<organism evidence="13 14">
    <name type="scientific">Monosiga brevicollis</name>
    <name type="common">Choanoflagellate</name>
    <dbReference type="NCBI Taxonomy" id="81824"/>
    <lineage>
        <taxon>Eukaryota</taxon>
        <taxon>Choanoflagellata</taxon>
        <taxon>Craspedida</taxon>
        <taxon>Salpingoecidae</taxon>
        <taxon>Monosiga</taxon>
    </lineage>
</organism>
<dbReference type="GO" id="GO:0005524">
    <property type="term" value="F:ATP binding"/>
    <property type="evidence" value="ECO:0007669"/>
    <property type="project" value="UniProtKB-UniRule"/>
</dbReference>
<evidence type="ECO:0000313" key="13">
    <source>
        <dbReference type="EMBL" id="EDQ93100.1"/>
    </source>
</evidence>
<dbReference type="InterPro" id="IPR000330">
    <property type="entry name" value="SNF2_N"/>
</dbReference>
<dbReference type="AlphaFoldDB" id="A9UQT1"/>
<dbReference type="InterPro" id="IPR001650">
    <property type="entry name" value="Helicase_C-like"/>
</dbReference>
<keyword evidence="7" id="KW-0010">Activator</keyword>
<comment type="function">
    <text evidence="10">ATPase component of the INO80 complex which remodels chromatin by shifting nucleosomes and is involved in DNA repair.</text>
</comment>
<keyword evidence="9" id="KW-0539">Nucleus</keyword>
<evidence type="ECO:0000256" key="9">
    <source>
        <dbReference type="ARBA" id="ARBA00023242"/>
    </source>
</evidence>
<dbReference type="PANTHER" id="PTHR45685">
    <property type="entry name" value="HELICASE SRCAP-RELATED"/>
    <property type="match status" value="1"/>
</dbReference>
<comment type="subcellular location">
    <subcellularLocation>
        <location evidence="1 10">Nucleus</location>
    </subcellularLocation>
</comment>
<gene>
    <name evidence="13" type="ORF">MONBRDRAFT_323</name>
</gene>
<comment type="similarity">
    <text evidence="10">Belongs to the SNF2/RAD54 helicase family.</text>
</comment>
<dbReference type="InParanoid" id="A9UQT1"/>
<accession>A9UQT1</accession>
<keyword evidence="4 10" id="KW-0067">ATP-binding</keyword>
<evidence type="ECO:0000256" key="7">
    <source>
        <dbReference type="ARBA" id="ARBA00023159"/>
    </source>
</evidence>
<dbReference type="STRING" id="81824.A9UQT1"/>
<dbReference type="PANTHER" id="PTHR45685:SF2">
    <property type="entry name" value="CHROMATIN-REMODELING ATPASE INO80"/>
    <property type="match status" value="1"/>
</dbReference>
<evidence type="ECO:0000313" key="14">
    <source>
        <dbReference type="Proteomes" id="UP000001357"/>
    </source>
</evidence>
<dbReference type="GO" id="GO:0031011">
    <property type="term" value="C:Ino80 complex"/>
    <property type="evidence" value="ECO:0007669"/>
    <property type="project" value="UniProtKB-UniRule"/>
</dbReference>
<evidence type="ECO:0000259" key="11">
    <source>
        <dbReference type="PROSITE" id="PS51192"/>
    </source>
</evidence>
<dbReference type="InterPro" id="IPR049730">
    <property type="entry name" value="SNF2/RAD54-like_C"/>
</dbReference>
<proteinExistence type="inferred from homology"/>
<keyword evidence="10" id="KW-0227">DNA damage</keyword>
<comment type="catalytic activity">
    <reaction evidence="10">
        <text>ATP + H2O = ADP + phosphate + H(+)</text>
        <dbReference type="Rhea" id="RHEA:13065"/>
        <dbReference type="ChEBI" id="CHEBI:15377"/>
        <dbReference type="ChEBI" id="CHEBI:15378"/>
        <dbReference type="ChEBI" id="CHEBI:30616"/>
        <dbReference type="ChEBI" id="CHEBI:43474"/>
        <dbReference type="ChEBI" id="CHEBI:456216"/>
    </reaction>
</comment>
<comment type="subunit">
    <text evidence="10">Component of the INO80 chromatin-remodeling complex.</text>
</comment>
<feature type="non-terminal residue" evidence="13">
    <location>
        <position position="1"/>
    </location>
</feature>
<keyword evidence="5" id="KW-0805">Transcription regulation</keyword>
<dbReference type="GO" id="GO:0006338">
    <property type="term" value="P:chromatin remodeling"/>
    <property type="evidence" value="ECO:0007669"/>
    <property type="project" value="UniProtKB-UniRule"/>
</dbReference>
<dbReference type="FunFam" id="3.40.50.10810:FF:000051">
    <property type="entry name" value="Helicase SWR1"/>
    <property type="match status" value="1"/>
</dbReference>
<dbReference type="GO" id="GO:0003677">
    <property type="term" value="F:DNA binding"/>
    <property type="evidence" value="ECO:0007669"/>
    <property type="project" value="UniProtKB-UniRule"/>
</dbReference>
<dbReference type="Gene3D" id="3.40.50.300">
    <property type="entry name" value="P-loop containing nucleotide triphosphate hydrolases"/>
    <property type="match status" value="1"/>
</dbReference>
<reference evidence="13 14" key="1">
    <citation type="journal article" date="2008" name="Nature">
        <title>The genome of the choanoflagellate Monosiga brevicollis and the origin of metazoans.</title>
        <authorList>
            <consortium name="JGI Sequencing"/>
            <person name="King N."/>
            <person name="Westbrook M.J."/>
            <person name="Young S.L."/>
            <person name="Kuo A."/>
            <person name="Abedin M."/>
            <person name="Chapman J."/>
            <person name="Fairclough S."/>
            <person name="Hellsten U."/>
            <person name="Isogai Y."/>
            <person name="Letunic I."/>
            <person name="Marr M."/>
            <person name="Pincus D."/>
            <person name="Putnam N."/>
            <person name="Rokas A."/>
            <person name="Wright K.J."/>
            <person name="Zuzow R."/>
            <person name="Dirks W."/>
            <person name="Good M."/>
            <person name="Goodstein D."/>
            <person name="Lemons D."/>
            <person name="Li W."/>
            <person name="Lyons J.B."/>
            <person name="Morris A."/>
            <person name="Nichols S."/>
            <person name="Richter D.J."/>
            <person name="Salamov A."/>
            <person name="Bork P."/>
            <person name="Lim W.A."/>
            <person name="Manning G."/>
            <person name="Miller W.T."/>
            <person name="McGinnis W."/>
            <person name="Shapiro H."/>
            <person name="Tjian R."/>
            <person name="Grigoriev I.V."/>
            <person name="Rokhsar D."/>
        </authorList>
    </citation>
    <scope>NUCLEOTIDE SEQUENCE [LARGE SCALE GENOMIC DNA]</scope>
    <source>
        <strain evidence="14">MX1 / ATCC 50154</strain>
    </source>
</reference>
<feature type="domain" description="Helicase ATP-binding" evidence="11">
    <location>
        <begin position="13"/>
        <end position="170"/>
    </location>
</feature>
<protein>
    <recommendedName>
        <fullName evidence="10">Chromatin-remodeling ATPase INO80</fullName>
        <ecNumber evidence="10">3.6.4.-</ecNumber>
    </recommendedName>
</protein>
<evidence type="ECO:0000256" key="10">
    <source>
        <dbReference type="RuleBase" id="RU368001"/>
    </source>
</evidence>
<keyword evidence="3 10" id="KW-0378">Hydrolase</keyword>
<dbReference type="EC" id="3.6.4.-" evidence="10"/>
<dbReference type="InterPro" id="IPR014001">
    <property type="entry name" value="Helicase_ATP-bd"/>
</dbReference>
<dbReference type="CDD" id="cd18793">
    <property type="entry name" value="SF2_C_SNF"/>
    <property type="match status" value="1"/>
</dbReference>
<dbReference type="InterPro" id="IPR027417">
    <property type="entry name" value="P-loop_NTPase"/>
</dbReference>
<dbReference type="Pfam" id="PF00271">
    <property type="entry name" value="Helicase_C"/>
    <property type="match status" value="1"/>
</dbReference>
<evidence type="ECO:0000256" key="8">
    <source>
        <dbReference type="ARBA" id="ARBA00023163"/>
    </source>
</evidence>
<dbReference type="KEGG" id="mbr:MONBRDRAFT_323"/>
<sequence>LKGYQLKGLRWLANLYEQGINGILADEMGLGKTIQSISTLAHLAEHEGIWGPFLVVTPASTLHNWCEEVSRFTPELKALTAGIGSGAPVANCMAWQVTSYEIVVKDAKYFNRVHWQYMILDEAQAIKSSTSQRWNTLLKFNCRNRLLLTGTPIQNTMAELWALLHFIMPTLFDSHDEFNEWFSKDIESHAQNSSSKLDEKQLQRLHMILQPFMLRRIKRNVENELPDKVEVMIKCPLSARQSRIYRRLKSNIKRDQLSAITSAAMAPVSRSSRAEDKALSSLLNMVMQFRKICNHPNLIARRPVRSPVTHAQLFVADCAKLQVLDDMLRRLKAGGHRVLIYSQMTKMIDLLEEFLTHRQYKYVRLDGSSKISERRDMVADFQSRDDIFAFILSTRAGGIGINLTAADTVIFYDSDWNPTVDQQAMDRAHRLGQTRTVTVYRLITRNSVEERILARAQEKSKVHQMVIQGG</sequence>
<dbReference type="OMA" id="VEHEMAP"/>
<keyword evidence="10" id="KW-0234">DNA repair</keyword>
<feature type="domain" description="Helicase C-terminal" evidence="12">
    <location>
        <begin position="323"/>
        <end position="470"/>
    </location>
</feature>
<dbReference type="PROSITE" id="PS51192">
    <property type="entry name" value="HELICASE_ATP_BIND_1"/>
    <property type="match status" value="1"/>
</dbReference>
<dbReference type="InterPro" id="IPR038718">
    <property type="entry name" value="SNF2-like_sf"/>
</dbReference>
<keyword evidence="8" id="KW-0804">Transcription</keyword>